<dbReference type="PROSITE" id="PS50109">
    <property type="entry name" value="HIS_KIN"/>
    <property type="match status" value="1"/>
</dbReference>
<evidence type="ECO:0000256" key="4">
    <source>
        <dbReference type="ARBA" id="ARBA00022679"/>
    </source>
</evidence>
<evidence type="ECO:0000259" key="8">
    <source>
        <dbReference type="PROSITE" id="PS50109"/>
    </source>
</evidence>
<dbReference type="SMART" id="SM00448">
    <property type="entry name" value="REC"/>
    <property type="match status" value="1"/>
</dbReference>
<feature type="modified residue" description="4-aspartylphosphate" evidence="6">
    <location>
        <position position="1119"/>
    </location>
</feature>
<evidence type="ECO:0000256" key="2">
    <source>
        <dbReference type="ARBA" id="ARBA00012438"/>
    </source>
</evidence>
<protein>
    <recommendedName>
        <fullName evidence="2">histidine kinase</fullName>
        <ecNumber evidence="2">2.7.13.3</ecNumber>
    </recommendedName>
</protein>
<dbReference type="SUPFAM" id="SSF47384">
    <property type="entry name" value="Homodimeric domain of signal transducing histidine kinase"/>
    <property type="match status" value="1"/>
</dbReference>
<dbReference type="CDD" id="cd00082">
    <property type="entry name" value="HisKA"/>
    <property type="match status" value="1"/>
</dbReference>
<dbReference type="Gene3D" id="3.30.450.40">
    <property type="match status" value="1"/>
</dbReference>
<dbReference type="Pfam" id="PF01590">
    <property type="entry name" value="GAF"/>
    <property type="match status" value="1"/>
</dbReference>
<evidence type="ECO:0000256" key="1">
    <source>
        <dbReference type="ARBA" id="ARBA00000085"/>
    </source>
</evidence>
<dbReference type="Gene3D" id="1.10.287.130">
    <property type="match status" value="1"/>
</dbReference>
<dbReference type="CDD" id="cd17546">
    <property type="entry name" value="REC_hyHK_CKI1_RcsC-like"/>
    <property type="match status" value="1"/>
</dbReference>
<dbReference type="InterPro" id="IPR003594">
    <property type="entry name" value="HATPase_dom"/>
</dbReference>
<comment type="caution">
    <text evidence="10">The sequence shown here is derived from an EMBL/GenBank/DDBJ whole genome shotgun (WGS) entry which is preliminary data.</text>
</comment>
<feature type="region of interest" description="Disordered" evidence="7">
    <location>
        <begin position="1"/>
        <end position="46"/>
    </location>
</feature>
<proteinExistence type="predicted"/>
<dbReference type="EMBL" id="VICG01000002">
    <property type="protein sequence ID" value="KAA8574644.1"/>
    <property type="molecule type" value="Genomic_DNA"/>
</dbReference>
<keyword evidence="11" id="KW-1185">Reference proteome</keyword>
<dbReference type="InterPro" id="IPR001789">
    <property type="entry name" value="Sig_transdc_resp-reg_receiver"/>
</dbReference>
<dbReference type="PRINTS" id="PR00344">
    <property type="entry name" value="BCTRLSENSOR"/>
</dbReference>
<dbReference type="InterPro" id="IPR003661">
    <property type="entry name" value="HisK_dim/P_dom"/>
</dbReference>
<organism evidence="10 11">
    <name type="scientific">Monilinia fructicola</name>
    <name type="common">Brown rot fungus</name>
    <name type="synonym">Ciboria fructicola</name>
    <dbReference type="NCBI Taxonomy" id="38448"/>
    <lineage>
        <taxon>Eukaryota</taxon>
        <taxon>Fungi</taxon>
        <taxon>Dikarya</taxon>
        <taxon>Ascomycota</taxon>
        <taxon>Pezizomycotina</taxon>
        <taxon>Leotiomycetes</taxon>
        <taxon>Helotiales</taxon>
        <taxon>Sclerotiniaceae</taxon>
        <taxon>Monilinia</taxon>
    </lineage>
</organism>
<keyword evidence="3 6" id="KW-0597">Phosphoprotein</keyword>
<reference evidence="10 11" key="1">
    <citation type="submission" date="2019-06" db="EMBL/GenBank/DDBJ databases">
        <title>Genome Sequence of the Brown Rot Fungal Pathogen Monilinia fructicola.</title>
        <authorList>
            <person name="De Miccolis Angelini R.M."/>
            <person name="Landi L."/>
            <person name="Abate D."/>
            <person name="Pollastro S."/>
            <person name="Romanazzi G."/>
            <person name="Faretra F."/>
        </authorList>
    </citation>
    <scope>NUCLEOTIDE SEQUENCE [LARGE SCALE GENOMIC DNA]</scope>
    <source>
        <strain evidence="10 11">Mfrc123</strain>
    </source>
</reference>
<keyword evidence="5" id="KW-0418">Kinase</keyword>
<dbReference type="GO" id="GO:0009927">
    <property type="term" value="F:histidine phosphotransfer kinase activity"/>
    <property type="evidence" value="ECO:0007669"/>
    <property type="project" value="TreeGrafter"/>
</dbReference>
<dbReference type="VEuPathDB" id="FungiDB:MFRU_030g00340"/>
<accession>A0A5M9JYL4</accession>
<dbReference type="SMART" id="SM00387">
    <property type="entry name" value="HATPase_c"/>
    <property type="match status" value="1"/>
</dbReference>
<evidence type="ECO:0000313" key="11">
    <source>
        <dbReference type="Proteomes" id="UP000322873"/>
    </source>
</evidence>
<dbReference type="Proteomes" id="UP000322873">
    <property type="component" value="Unassembled WGS sequence"/>
</dbReference>
<dbReference type="AlphaFoldDB" id="A0A5M9JYL4"/>
<feature type="region of interest" description="Disordered" evidence="7">
    <location>
        <begin position="637"/>
        <end position="660"/>
    </location>
</feature>
<dbReference type="InterPro" id="IPR036890">
    <property type="entry name" value="HATPase_C_sf"/>
</dbReference>
<evidence type="ECO:0000256" key="6">
    <source>
        <dbReference type="PROSITE-ProRule" id="PRU00169"/>
    </source>
</evidence>
<dbReference type="SUPFAM" id="SSF55874">
    <property type="entry name" value="ATPase domain of HSP90 chaperone/DNA topoisomerase II/histidine kinase"/>
    <property type="match status" value="1"/>
</dbReference>
<dbReference type="SUPFAM" id="SSF55781">
    <property type="entry name" value="GAF domain-like"/>
    <property type="match status" value="1"/>
</dbReference>
<dbReference type="InterPro" id="IPR011006">
    <property type="entry name" value="CheY-like_superfamily"/>
</dbReference>
<evidence type="ECO:0000256" key="7">
    <source>
        <dbReference type="SAM" id="MobiDB-lite"/>
    </source>
</evidence>
<evidence type="ECO:0000259" key="9">
    <source>
        <dbReference type="PROSITE" id="PS50110"/>
    </source>
</evidence>
<dbReference type="Pfam" id="PF00072">
    <property type="entry name" value="Response_reg"/>
    <property type="match status" value="1"/>
</dbReference>
<dbReference type="EC" id="2.7.13.3" evidence="2"/>
<dbReference type="InterPro" id="IPR036097">
    <property type="entry name" value="HisK_dim/P_sf"/>
</dbReference>
<gene>
    <name evidence="10" type="ORF">EYC84_003894</name>
</gene>
<dbReference type="InterPro" id="IPR005467">
    <property type="entry name" value="His_kinase_dom"/>
</dbReference>
<dbReference type="InterPro" id="IPR003018">
    <property type="entry name" value="GAF"/>
</dbReference>
<dbReference type="PANTHER" id="PTHR43047">
    <property type="entry name" value="TWO-COMPONENT HISTIDINE PROTEIN KINASE"/>
    <property type="match status" value="1"/>
</dbReference>
<keyword evidence="4" id="KW-0808">Transferase</keyword>
<sequence>MLSSSERKRIREVRRYYKRSPDDPPIAGENAPAESPETVRSVEKASSPNSTLTALMQLITWRLGAGRAMVSVVDDNAQYFLAEATKTLDLSDSSKHDPGDDLWMGCGGTIRSQALCAYTIEVVPEPNHYACFSVPDLLADPRFCNLPYVAEGPKFRYYAGTPLISNTGIPIGSVFVIDPRPREPATRAEIDFLGLMAKNVMEYLEMKRESVQLRRNDVMSKGLAALVEGQSRIPRQVMTDIVVNCQEVNGTRLDEKDMINTNLTSSLVVVDTSLATVAEQSLNNIVRPPHSLDGGNLLYDISSTNPRGPLTSADTPATHDRILSRGANLLRESLNVDYTIFFDMSIGFSASVEHGHNGELRSSEDTILDASDANNNFNPISTNSGQEDGLNPLDRSVRRCSLNRRSNEAGLAKVRSFSTSTSSSLDGETLSCNLYRAPNERDLQRLSKRYPKGKVWTFNGYDSESSEGEDSPPCDQIFALQLNSRYNHRVRKTDRSILKHCFPDAREVLFAPLSEAGTGLPIAACFAVSLRDIAIFTSDTEKAFVRGFLNSVSIEYNRISIAAADRQKGDFISSISHELRSPLHGILGSAELMSETNLDNGQFELCSTIETCGRVLQETLMDVLEYSKLNNLMRNKGTGGKAPYTNGDTSHPQQSNNESFTRGDIVSLPLDLARMCEDSVAIVAAAYMHHSTNSDHLLYRVIQPPGATNRQEGEILYKFSAVTVSLHITFDDWHYFCSPGSVQRIIMNLVGNSLKYTSTGFIHISLTVEPLKKEIPDASKTQNVSNDGHLVVLRVSDSGKGISSEFLKSKLFIAFSQESSLAPGTGLGLHIVDSLVRMYNGTIDVQSQIGHGTTVTVKLPLVKAVSALSFVAPDKLAPKDQVKEVRDLLKQFQYTTFSTHGFQSGSPGYLKKSLLAYLTQWFEMDQDVENRAPDIAFVTEESLETFLSNLMIDGTLRPSLIIVVRYVPSHGYISQQSSTIGIPLETLTVPFGPWKLLKTLFACLSPKQASPSSPPIPEPRSLYISPLPSPTPDIQRELGLTDQPMTGEVLPGLSPTTAQDSLKPSQPTILCVDDNPINLRLLRAYFRKLQFEITCAENGAVAFEKYRLKANGFDLVFMDISMPICDGYQSTRMMRSLDKLQQSISAIPLPPTRIVALSAAYSDTDMEKAKAAGVDDFHTKPMKVSKLETLMRGWGYLDSQSEKESS</sequence>
<dbReference type="Pfam" id="PF02518">
    <property type="entry name" value="HATPase_c"/>
    <property type="match status" value="1"/>
</dbReference>
<feature type="domain" description="Response regulatory" evidence="9">
    <location>
        <begin position="1068"/>
        <end position="1195"/>
    </location>
</feature>
<dbReference type="SUPFAM" id="SSF52172">
    <property type="entry name" value="CheY-like"/>
    <property type="match status" value="1"/>
</dbReference>
<feature type="compositionally biased region" description="Basic and acidic residues" evidence="7">
    <location>
        <begin position="1"/>
        <end position="22"/>
    </location>
</feature>
<feature type="compositionally biased region" description="Polar residues" evidence="7">
    <location>
        <begin position="646"/>
        <end position="660"/>
    </location>
</feature>
<dbReference type="InterPro" id="IPR004358">
    <property type="entry name" value="Sig_transdc_His_kin-like_C"/>
</dbReference>
<dbReference type="PROSITE" id="PS50110">
    <property type="entry name" value="RESPONSE_REGULATORY"/>
    <property type="match status" value="1"/>
</dbReference>
<dbReference type="GO" id="GO:0000155">
    <property type="term" value="F:phosphorelay sensor kinase activity"/>
    <property type="evidence" value="ECO:0007669"/>
    <property type="project" value="InterPro"/>
</dbReference>
<dbReference type="SMART" id="SM00388">
    <property type="entry name" value="HisKA"/>
    <property type="match status" value="1"/>
</dbReference>
<dbReference type="InterPro" id="IPR029016">
    <property type="entry name" value="GAF-like_dom_sf"/>
</dbReference>
<dbReference type="Gene3D" id="3.30.565.10">
    <property type="entry name" value="Histidine kinase-like ATPase, C-terminal domain"/>
    <property type="match status" value="1"/>
</dbReference>
<name>A0A5M9JYL4_MONFR</name>
<evidence type="ECO:0000256" key="3">
    <source>
        <dbReference type="ARBA" id="ARBA00022553"/>
    </source>
</evidence>
<dbReference type="Gene3D" id="3.40.50.2300">
    <property type="match status" value="1"/>
</dbReference>
<dbReference type="FunFam" id="3.30.450.40:FF:000083">
    <property type="entry name" value="Sensor histidine kinase/response regulator, putative (AFU_orthologue AFUA_4G00660)"/>
    <property type="match status" value="1"/>
</dbReference>
<dbReference type="Pfam" id="PF00512">
    <property type="entry name" value="HisKA"/>
    <property type="match status" value="1"/>
</dbReference>
<evidence type="ECO:0000313" key="10">
    <source>
        <dbReference type="EMBL" id="KAA8574644.1"/>
    </source>
</evidence>
<dbReference type="GO" id="GO:0005886">
    <property type="term" value="C:plasma membrane"/>
    <property type="evidence" value="ECO:0007669"/>
    <property type="project" value="TreeGrafter"/>
</dbReference>
<comment type="catalytic activity">
    <reaction evidence="1">
        <text>ATP + protein L-histidine = ADP + protein N-phospho-L-histidine.</text>
        <dbReference type="EC" id="2.7.13.3"/>
    </reaction>
</comment>
<feature type="domain" description="Histidine kinase" evidence="8">
    <location>
        <begin position="574"/>
        <end position="863"/>
    </location>
</feature>
<evidence type="ECO:0000256" key="5">
    <source>
        <dbReference type="ARBA" id="ARBA00022777"/>
    </source>
</evidence>
<dbReference type="PANTHER" id="PTHR43047:SF72">
    <property type="entry name" value="OSMOSENSING HISTIDINE PROTEIN KINASE SLN1"/>
    <property type="match status" value="1"/>
</dbReference>